<reference evidence="2 3" key="1">
    <citation type="journal article" date="2013" name="Environ. Microbiol.">
        <title>Genome analysis of Chitinivibrio alkaliphilus gen. nov., sp. nov., a novel extremely haloalkaliphilic anaerobic chitinolytic bacterium from the candidate phylum Termite Group 3.</title>
        <authorList>
            <person name="Sorokin D.Y."/>
            <person name="Gumerov V.M."/>
            <person name="Rakitin A.L."/>
            <person name="Beletsky A.V."/>
            <person name="Damste J.S."/>
            <person name="Muyzer G."/>
            <person name="Mardanov A.V."/>
            <person name="Ravin N.V."/>
        </authorList>
    </citation>
    <scope>NUCLEOTIDE SEQUENCE [LARGE SCALE GENOMIC DNA]</scope>
    <source>
        <strain evidence="2 3">ACht1</strain>
    </source>
</reference>
<dbReference type="eggNOG" id="ENOG50323IW">
    <property type="taxonomic scope" value="Bacteria"/>
</dbReference>
<name>U7D3P3_9BACT</name>
<dbReference type="STRING" id="1313304.CALK_2005"/>
<dbReference type="Gene3D" id="2.60.40.2390">
    <property type="match status" value="1"/>
</dbReference>
<feature type="domain" description="DUF3859" evidence="1">
    <location>
        <begin position="9"/>
        <end position="127"/>
    </location>
</feature>
<dbReference type="Pfam" id="PF12975">
    <property type="entry name" value="DUF3859"/>
    <property type="match status" value="1"/>
</dbReference>
<keyword evidence="3" id="KW-1185">Reference proteome</keyword>
<sequence>MKRGKSVAVETECYGLFAKWSNQCRELPRFLKFTKTIPARVESEFGYLLYIRGGKGTALDYRIIHPPFLNSSGDITPDFVGSIPIRSNAFQAYVGDTLWEPLDDKCGPWRIISQIKGRVVADTTFTVVSEPTLYDDLITRHAREHL</sequence>
<accession>U7D3P3</accession>
<evidence type="ECO:0000313" key="2">
    <source>
        <dbReference type="EMBL" id="ERP31124.1"/>
    </source>
</evidence>
<dbReference type="AlphaFoldDB" id="U7D3P3"/>
<dbReference type="RefSeq" id="WP_022637423.1">
    <property type="nucleotide sequence ID" value="NZ_ASJR01000019.1"/>
</dbReference>
<dbReference type="OrthoDB" id="9789349at2"/>
<gene>
    <name evidence="2" type="ORF">CALK_2005</name>
</gene>
<organism evidence="2 3">
    <name type="scientific">Chitinivibrio alkaliphilus ACht1</name>
    <dbReference type="NCBI Taxonomy" id="1313304"/>
    <lineage>
        <taxon>Bacteria</taxon>
        <taxon>Pseudomonadati</taxon>
        <taxon>Fibrobacterota</taxon>
        <taxon>Chitinivibrionia</taxon>
        <taxon>Chitinivibrionales</taxon>
        <taxon>Chitinivibrionaceae</taxon>
        <taxon>Chitinivibrio</taxon>
    </lineage>
</organism>
<evidence type="ECO:0000259" key="1">
    <source>
        <dbReference type="Pfam" id="PF12975"/>
    </source>
</evidence>
<evidence type="ECO:0000313" key="3">
    <source>
        <dbReference type="Proteomes" id="UP000017148"/>
    </source>
</evidence>
<dbReference type="EMBL" id="ASJR01000019">
    <property type="protein sequence ID" value="ERP31124.1"/>
    <property type="molecule type" value="Genomic_DNA"/>
</dbReference>
<comment type="caution">
    <text evidence="2">The sequence shown here is derived from an EMBL/GenBank/DDBJ whole genome shotgun (WGS) entry which is preliminary data.</text>
</comment>
<proteinExistence type="predicted"/>
<dbReference type="InterPro" id="IPR024331">
    <property type="entry name" value="DUF3859"/>
</dbReference>
<dbReference type="Proteomes" id="UP000017148">
    <property type="component" value="Unassembled WGS sequence"/>
</dbReference>
<protein>
    <recommendedName>
        <fullName evidence="1">DUF3859 domain-containing protein</fullName>
    </recommendedName>
</protein>